<dbReference type="InterPro" id="IPR017800">
    <property type="entry name" value="ADOP"/>
</dbReference>
<evidence type="ECO:0000256" key="3">
    <source>
        <dbReference type="ARBA" id="ARBA00022692"/>
    </source>
</evidence>
<evidence type="ECO:0000256" key="6">
    <source>
        <dbReference type="ARBA" id="ARBA00038076"/>
    </source>
</evidence>
<evidence type="ECO:0008006" key="11">
    <source>
        <dbReference type="Google" id="ProtNLM"/>
    </source>
</evidence>
<dbReference type="InterPro" id="IPR025857">
    <property type="entry name" value="MacB_PCD"/>
</dbReference>
<feature type="transmembrane region" description="Helical" evidence="7">
    <location>
        <begin position="290"/>
        <end position="314"/>
    </location>
</feature>
<dbReference type="PANTHER" id="PTHR30572">
    <property type="entry name" value="MEMBRANE COMPONENT OF TRANSPORTER-RELATED"/>
    <property type="match status" value="1"/>
</dbReference>
<evidence type="ECO:0000259" key="8">
    <source>
        <dbReference type="Pfam" id="PF02687"/>
    </source>
</evidence>
<comment type="similarity">
    <text evidence="6">Belongs to the ABC-4 integral membrane protein family.</text>
</comment>
<dbReference type="PANTHER" id="PTHR30572:SF4">
    <property type="entry name" value="ABC TRANSPORTER PERMEASE YTRF"/>
    <property type="match status" value="1"/>
</dbReference>
<keyword evidence="3 7" id="KW-0812">Transmembrane</keyword>
<proteinExistence type="inferred from homology"/>
<feature type="domain" description="MacB-like periplasmic core" evidence="9">
    <location>
        <begin position="506"/>
        <end position="674"/>
    </location>
</feature>
<keyword evidence="2" id="KW-1003">Cell membrane</keyword>
<feature type="transmembrane region" description="Helical" evidence="7">
    <location>
        <begin position="340"/>
        <end position="364"/>
    </location>
</feature>
<keyword evidence="4 7" id="KW-1133">Transmembrane helix</keyword>
<keyword evidence="5 7" id="KW-0472">Membrane</keyword>
<reference evidence="10" key="1">
    <citation type="submission" date="2006-10" db="EMBL/GenBank/DDBJ databases">
        <title>Complete sequence of Solibacter usitatus Ellin6076.</title>
        <authorList>
            <consortium name="US DOE Joint Genome Institute"/>
            <person name="Copeland A."/>
            <person name="Lucas S."/>
            <person name="Lapidus A."/>
            <person name="Barry K."/>
            <person name="Detter J.C."/>
            <person name="Glavina del Rio T."/>
            <person name="Hammon N."/>
            <person name="Israni S."/>
            <person name="Dalin E."/>
            <person name="Tice H."/>
            <person name="Pitluck S."/>
            <person name="Thompson L.S."/>
            <person name="Brettin T."/>
            <person name="Bruce D."/>
            <person name="Han C."/>
            <person name="Tapia R."/>
            <person name="Gilna P."/>
            <person name="Schmutz J."/>
            <person name="Larimer F."/>
            <person name="Land M."/>
            <person name="Hauser L."/>
            <person name="Kyrpides N."/>
            <person name="Mikhailova N."/>
            <person name="Janssen P.H."/>
            <person name="Kuske C.R."/>
            <person name="Richardson P."/>
        </authorList>
    </citation>
    <scope>NUCLEOTIDE SEQUENCE</scope>
    <source>
        <strain evidence="10">Ellin6076</strain>
    </source>
</reference>
<feature type="transmembrane region" description="Helical" evidence="7">
    <location>
        <begin position="700"/>
        <end position="724"/>
    </location>
</feature>
<feature type="domain" description="MacB-like periplasmic core" evidence="9">
    <location>
        <begin position="42"/>
        <end position="254"/>
    </location>
</feature>
<name>Q025Z6_SOLUE</name>
<organism evidence="10">
    <name type="scientific">Solibacter usitatus (strain Ellin6076)</name>
    <dbReference type="NCBI Taxonomy" id="234267"/>
    <lineage>
        <taxon>Bacteria</taxon>
        <taxon>Pseudomonadati</taxon>
        <taxon>Acidobacteriota</taxon>
        <taxon>Terriglobia</taxon>
        <taxon>Bryobacterales</taxon>
        <taxon>Solibacteraceae</taxon>
        <taxon>Candidatus Solibacter</taxon>
    </lineage>
</organism>
<gene>
    <name evidence="10" type="ordered locus">Acid_2183</name>
</gene>
<dbReference type="AlphaFoldDB" id="Q025Z6"/>
<evidence type="ECO:0000259" key="9">
    <source>
        <dbReference type="Pfam" id="PF12704"/>
    </source>
</evidence>
<dbReference type="NCBIfam" id="TIGR03434">
    <property type="entry name" value="ADOP"/>
    <property type="match status" value="1"/>
</dbReference>
<feature type="transmembrane region" description="Helical" evidence="7">
    <location>
        <begin position="745"/>
        <end position="770"/>
    </location>
</feature>
<feature type="transmembrane region" description="Helical" evidence="7">
    <location>
        <begin position="437"/>
        <end position="457"/>
    </location>
</feature>
<evidence type="ECO:0000256" key="2">
    <source>
        <dbReference type="ARBA" id="ARBA00022475"/>
    </source>
</evidence>
<feature type="transmembrane region" description="Helical" evidence="7">
    <location>
        <begin position="384"/>
        <end position="404"/>
    </location>
</feature>
<dbReference type="KEGG" id="sus:Acid_2183"/>
<feature type="domain" description="ABC3 transporter permease C-terminal" evidence="8">
    <location>
        <begin position="294"/>
        <end position="413"/>
    </location>
</feature>
<dbReference type="EMBL" id="CP000473">
    <property type="protein sequence ID" value="ABJ83173.1"/>
    <property type="molecule type" value="Genomic_DNA"/>
</dbReference>
<evidence type="ECO:0000313" key="10">
    <source>
        <dbReference type="EMBL" id="ABJ83173.1"/>
    </source>
</evidence>
<feature type="domain" description="ABC3 transporter permease C-terminal" evidence="8">
    <location>
        <begin position="707"/>
        <end position="819"/>
    </location>
</feature>
<dbReference type="InParanoid" id="Q025Z6"/>
<dbReference type="eggNOG" id="COG0577">
    <property type="taxonomic scope" value="Bacteria"/>
</dbReference>
<feature type="transmembrane region" description="Helical" evidence="7">
    <location>
        <begin position="790"/>
        <end position="810"/>
    </location>
</feature>
<dbReference type="Pfam" id="PF02687">
    <property type="entry name" value="FtsX"/>
    <property type="match status" value="2"/>
</dbReference>
<dbReference type="GO" id="GO:0005886">
    <property type="term" value="C:plasma membrane"/>
    <property type="evidence" value="ECO:0007669"/>
    <property type="project" value="UniProtKB-SubCell"/>
</dbReference>
<evidence type="ECO:0000256" key="4">
    <source>
        <dbReference type="ARBA" id="ARBA00022989"/>
    </source>
</evidence>
<protein>
    <recommendedName>
        <fullName evidence="11">Permease</fullName>
    </recommendedName>
</protein>
<dbReference type="HOGENOM" id="CLU_009433_1_0_0"/>
<sequence length="827" mass="89591">MAYAGRTIIACGFSDEAEVSFMNHVRYAFRALSKDPGFTVPAVLALALSIGANTSVFTVVKSVLLEPLALRRPEQLVALYQIRPDGQKWPFNIPFYRDVRERNRVFEDVSAQGLWNANLTGEANPERLLGVRASGNFFTMLGVEAAVGRTLVPEDARPGNPKVMVLTWKLWQRRYGGRRDVVGSIVRLNGEPYTVVGVLPQSFAFRSVSNEFAVPLVIETDPFRDARRSTAFLRLFARLKPGVTAAQASGDLNRIAADLRREYPAFTAGMVTITPVSMREDLTGPSRQTLLTLMFAVVLVLLIACANVSSLLVAKASARRREMAIRAAMGGTRWQMAGQLLIESVVLSLGGGLLAMVLAAWGVPLLLALSPVELPRAQEVRLDFTVLACALGATSICGLMLGVFPAWQASHGNLADSLRGAGRASTATRSRSNLRSLLVVLEIAFSLVLLTGAGLMLKSYQRLITLDPGFQPEGLLTIRLALPSTRYSTPESIAVFHDKLYARIHSMPGVSEVGATSILPLSGPIASSDFTIAGRPPATEKEKPTAQYRMIDGSFFRAMRVPIVRGREFTDRDGQNSTHVAIISEALAKLYWKNRDPVGTHILLEDNPAGPRDVEVVGVAASMRESALDEPATPCVYVPIWQLRPQLARFLASNFFWSVRTNGLTGEQLRQQIAAVDADVAVAESTMNQYMERALGRQRFSLRILGVFALAGMLLAGSGVYALIAYSTRHRTREMGIRLAMGARLLNVTVLVVRQALELAVAGVVLGVVGAWAGARLIAPLLFEVSPHDAWTLIAAGVAMVALASVAAFVPARRAGRVDPATALRSE</sequence>
<dbReference type="Pfam" id="PF12704">
    <property type="entry name" value="MacB_PCD"/>
    <property type="match status" value="2"/>
</dbReference>
<dbReference type="InterPro" id="IPR050250">
    <property type="entry name" value="Macrolide_Exporter_MacB"/>
</dbReference>
<dbReference type="STRING" id="234267.Acid_2183"/>
<evidence type="ECO:0000256" key="5">
    <source>
        <dbReference type="ARBA" id="ARBA00023136"/>
    </source>
</evidence>
<evidence type="ECO:0000256" key="1">
    <source>
        <dbReference type="ARBA" id="ARBA00004651"/>
    </source>
</evidence>
<accession>Q025Z6</accession>
<evidence type="ECO:0000256" key="7">
    <source>
        <dbReference type="SAM" id="Phobius"/>
    </source>
</evidence>
<dbReference type="InterPro" id="IPR003838">
    <property type="entry name" value="ABC3_permease_C"/>
</dbReference>
<dbReference type="GO" id="GO:0022857">
    <property type="term" value="F:transmembrane transporter activity"/>
    <property type="evidence" value="ECO:0007669"/>
    <property type="project" value="TreeGrafter"/>
</dbReference>
<comment type="subcellular location">
    <subcellularLocation>
        <location evidence="1">Cell membrane</location>
        <topology evidence="1">Multi-pass membrane protein</topology>
    </subcellularLocation>
</comment>